<dbReference type="Proteomes" id="UP000268014">
    <property type="component" value="Unassembled WGS sequence"/>
</dbReference>
<dbReference type="AlphaFoldDB" id="A0A0N4W6D4"/>
<reference evidence="4" key="1">
    <citation type="submission" date="2017-02" db="UniProtKB">
        <authorList>
            <consortium name="WormBaseParasite"/>
        </authorList>
    </citation>
    <scope>IDENTIFICATION</scope>
</reference>
<dbReference type="WBParaSite" id="HPLM_0000560101-mRNA-1">
    <property type="protein sequence ID" value="HPLM_0000560101-mRNA-1"/>
    <property type="gene ID" value="HPLM_0000560101"/>
</dbReference>
<evidence type="ECO:0000313" key="2">
    <source>
        <dbReference type="EMBL" id="VDO26498.1"/>
    </source>
</evidence>
<evidence type="ECO:0000313" key="3">
    <source>
        <dbReference type="Proteomes" id="UP000268014"/>
    </source>
</evidence>
<evidence type="ECO:0000313" key="4">
    <source>
        <dbReference type="WBParaSite" id="HPLM_0000560101-mRNA-1"/>
    </source>
</evidence>
<keyword evidence="1" id="KW-0472">Membrane</keyword>
<evidence type="ECO:0000256" key="1">
    <source>
        <dbReference type="SAM" id="Phobius"/>
    </source>
</evidence>
<proteinExistence type="predicted"/>
<gene>
    <name evidence="2" type="ORF">HPLM_LOCUS5593</name>
</gene>
<name>A0A0N4W6D4_HAEPC</name>
<keyword evidence="3" id="KW-1185">Reference proteome</keyword>
<dbReference type="OrthoDB" id="5862332at2759"/>
<accession>A0A0N4W6D4</accession>
<keyword evidence="1" id="KW-1133">Transmembrane helix</keyword>
<dbReference type="OMA" id="QPQTLWD"/>
<dbReference type="EMBL" id="UZAF01016363">
    <property type="protein sequence ID" value="VDO26498.1"/>
    <property type="molecule type" value="Genomic_DNA"/>
</dbReference>
<sequence length="212" mass="23904">MAESDQASEPDDGAGKSCEYYTASSVFGCSGSITNFPCSVFALVTMGLTVYLTNCLIRLSTVTCGFLAFLAGILTHHWYWLHGVKLTRREMIFFDEANLLETSNLFEYNHGPNTEGTTPFSGPEVSPDAPTTIWQALFCDDKQLQMQKFYKEHYGPVWETARRREQEWKAIHSPVSDHTPPHHVILFGAESFVSRAWYEYGLTLVDVEVIVS</sequence>
<keyword evidence="1" id="KW-0812">Transmembrane</keyword>
<protein>
    <submittedName>
        <fullName evidence="4">Integral membrane protein</fullName>
    </submittedName>
</protein>
<reference evidence="2 3" key="2">
    <citation type="submission" date="2018-11" db="EMBL/GenBank/DDBJ databases">
        <authorList>
            <consortium name="Pathogen Informatics"/>
        </authorList>
    </citation>
    <scope>NUCLEOTIDE SEQUENCE [LARGE SCALE GENOMIC DNA]</scope>
    <source>
        <strain evidence="2 3">MHpl1</strain>
    </source>
</reference>
<organism evidence="4">
    <name type="scientific">Haemonchus placei</name>
    <name type="common">Barber's pole worm</name>
    <dbReference type="NCBI Taxonomy" id="6290"/>
    <lineage>
        <taxon>Eukaryota</taxon>
        <taxon>Metazoa</taxon>
        <taxon>Ecdysozoa</taxon>
        <taxon>Nematoda</taxon>
        <taxon>Chromadorea</taxon>
        <taxon>Rhabditida</taxon>
        <taxon>Rhabditina</taxon>
        <taxon>Rhabditomorpha</taxon>
        <taxon>Strongyloidea</taxon>
        <taxon>Trichostrongylidae</taxon>
        <taxon>Haemonchus</taxon>
    </lineage>
</organism>
<feature type="transmembrane region" description="Helical" evidence="1">
    <location>
        <begin position="56"/>
        <end position="81"/>
    </location>
</feature>